<organism evidence="1">
    <name type="scientific">Thermogemmatispora argillosa</name>
    <dbReference type="NCBI Taxonomy" id="2045280"/>
    <lineage>
        <taxon>Bacteria</taxon>
        <taxon>Bacillati</taxon>
        <taxon>Chloroflexota</taxon>
        <taxon>Ktedonobacteria</taxon>
        <taxon>Thermogemmatisporales</taxon>
        <taxon>Thermogemmatisporaceae</taxon>
        <taxon>Thermogemmatispora</taxon>
    </lineage>
</organism>
<name>A0A455T5H7_9CHLR</name>
<reference evidence="1" key="1">
    <citation type="submission" date="2018-12" db="EMBL/GenBank/DDBJ databases">
        <title>Novel natural products biosynthetic potential of the class Ktedonobacteria.</title>
        <authorList>
            <person name="Zheng Y."/>
            <person name="Saitou A."/>
            <person name="Wang C.M."/>
            <person name="Toyoda A."/>
            <person name="Minakuchi Y."/>
            <person name="Sekiguchi Y."/>
            <person name="Ueda K."/>
            <person name="Takano H."/>
            <person name="Sakai Y."/>
            <person name="Yokota A."/>
            <person name="Yabe S."/>
        </authorList>
    </citation>
    <scope>NUCLEOTIDE SEQUENCE</scope>
    <source>
        <strain evidence="1">A3-2</strain>
    </source>
</reference>
<gene>
    <name evidence="1" type="ORF">KTA_35470</name>
</gene>
<sequence length="67" mass="6874">MEAGGSPGLRLRGAKAALAVVSARFRSGVWLGEVVVWAIAGMDVLVSGRSAAARLLLRTGGAAARRR</sequence>
<protein>
    <submittedName>
        <fullName evidence="1">Uncharacterized protein</fullName>
    </submittedName>
</protein>
<accession>A0A455T5H7</accession>
<dbReference type="AlphaFoldDB" id="A0A455T5H7"/>
<proteinExistence type="predicted"/>
<dbReference type="EMBL" id="AP019377">
    <property type="protein sequence ID" value="BBH95348.1"/>
    <property type="molecule type" value="Genomic_DNA"/>
</dbReference>
<evidence type="ECO:0000313" key="1">
    <source>
        <dbReference type="EMBL" id="BBH95348.1"/>
    </source>
</evidence>